<reference evidence="1 2" key="1">
    <citation type="submission" date="2019-09" db="EMBL/GenBank/DDBJ databases">
        <title>Chitinophaga ginsengihumi sp. nov., isolated from soil of ginseng rhizosphere.</title>
        <authorList>
            <person name="Lee J."/>
        </authorList>
    </citation>
    <scope>NUCLEOTIDE SEQUENCE [LARGE SCALE GENOMIC DNA]</scope>
    <source>
        <strain evidence="1 2">BN140078</strain>
    </source>
</reference>
<dbReference type="InterPro" id="IPR004211">
    <property type="entry name" value="Endonuclease_7"/>
</dbReference>
<evidence type="ECO:0000313" key="1">
    <source>
        <dbReference type="EMBL" id="KAA2235827.1"/>
    </source>
</evidence>
<dbReference type="Pfam" id="PF02945">
    <property type="entry name" value="Endonuclease_7"/>
    <property type="match status" value="1"/>
</dbReference>
<proteinExistence type="predicted"/>
<accession>A0A5B2VCH4</accession>
<keyword evidence="2" id="KW-1185">Reference proteome</keyword>
<organism evidence="1 2">
    <name type="scientific">Chitinophaga agrisoli</name>
    <dbReference type="NCBI Taxonomy" id="2607653"/>
    <lineage>
        <taxon>Bacteria</taxon>
        <taxon>Pseudomonadati</taxon>
        <taxon>Bacteroidota</taxon>
        <taxon>Chitinophagia</taxon>
        <taxon>Chitinophagales</taxon>
        <taxon>Chitinophagaceae</taxon>
        <taxon>Chitinophaga</taxon>
    </lineage>
</organism>
<name>A0A5B2VCH4_9BACT</name>
<gene>
    <name evidence="1" type="ORF">F0L74_32970</name>
</gene>
<dbReference type="Proteomes" id="UP000324611">
    <property type="component" value="Unassembled WGS sequence"/>
</dbReference>
<feature type="non-terminal residue" evidence="1">
    <location>
        <position position="93"/>
    </location>
</feature>
<sequence>MIASGKKKKTLLTFYSPTEKFAFLLHFTIYRLCHHEKVKHKLTLQQEKEFKKATNCYMCDIEFTEDIEKIREHNHYTSKYRGVACQSCNTKEC</sequence>
<protein>
    <submittedName>
        <fullName evidence="1">Uncharacterized protein</fullName>
    </submittedName>
</protein>
<evidence type="ECO:0000313" key="2">
    <source>
        <dbReference type="Proteomes" id="UP000324611"/>
    </source>
</evidence>
<dbReference type="SUPFAM" id="SSF54060">
    <property type="entry name" value="His-Me finger endonucleases"/>
    <property type="match status" value="1"/>
</dbReference>
<dbReference type="InterPro" id="IPR044925">
    <property type="entry name" value="His-Me_finger_sf"/>
</dbReference>
<dbReference type="EMBL" id="VUOC01000112">
    <property type="protein sequence ID" value="KAA2235827.1"/>
    <property type="molecule type" value="Genomic_DNA"/>
</dbReference>
<dbReference type="AlphaFoldDB" id="A0A5B2VCH4"/>
<reference evidence="1 2" key="2">
    <citation type="submission" date="2019-09" db="EMBL/GenBank/DDBJ databases">
        <authorList>
            <person name="Jin C."/>
        </authorList>
    </citation>
    <scope>NUCLEOTIDE SEQUENCE [LARGE SCALE GENOMIC DNA]</scope>
    <source>
        <strain evidence="1 2">BN140078</strain>
    </source>
</reference>
<comment type="caution">
    <text evidence="1">The sequence shown here is derived from an EMBL/GenBank/DDBJ whole genome shotgun (WGS) entry which is preliminary data.</text>
</comment>